<accession>A0A7X9NLH7</accession>
<gene>
    <name evidence="1" type="ORF">HF857_04525</name>
</gene>
<dbReference type="AlphaFoldDB" id="A0A7X9NLH7"/>
<dbReference type="RefSeq" id="WP_168930642.1">
    <property type="nucleotide sequence ID" value="NZ_JABAFV010000005.1"/>
</dbReference>
<comment type="caution">
    <text evidence="1">The sequence shown here is derived from an EMBL/GenBank/DDBJ whole genome shotgun (WGS) entry which is preliminary data.</text>
</comment>
<evidence type="ECO:0000313" key="2">
    <source>
        <dbReference type="Proteomes" id="UP000588071"/>
    </source>
</evidence>
<reference evidence="1 2" key="1">
    <citation type="submission" date="2020-04" db="EMBL/GenBank/DDBJ databases">
        <authorList>
            <person name="Hitch T.C.A."/>
            <person name="Wylensek D."/>
            <person name="Clavel T."/>
        </authorList>
    </citation>
    <scope>NUCLEOTIDE SEQUENCE [LARGE SCALE GENOMIC DNA]</scope>
    <source>
        <strain evidence="1 2">WCA-380-WT-3C</strain>
    </source>
</reference>
<organism evidence="1 2">
    <name type="scientific">Enterococcus cecorum</name>
    <dbReference type="NCBI Taxonomy" id="44008"/>
    <lineage>
        <taxon>Bacteria</taxon>
        <taxon>Bacillati</taxon>
        <taxon>Bacillota</taxon>
        <taxon>Bacilli</taxon>
        <taxon>Lactobacillales</taxon>
        <taxon>Enterococcaceae</taxon>
        <taxon>Enterococcus</taxon>
    </lineage>
</organism>
<dbReference type="Proteomes" id="UP000588071">
    <property type="component" value="Unassembled WGS sequence"/>
</dbReference>
<protein>
    <submittedName>
        <fullName evidence="1">Uncharacterized protein</fullName>
    </submittedName>
</protein>
<proteinExistence type="predicted"/>
<name>A0A7X9NLH7_9ENTE</name>
<sequence>MKKYDIDNLYDTIFDESFLIRYGCYDVEMRKLGSSPSEEDDFDEKYGNHDSFYLKLLNLRELEKLNVLDDLRKYYNFKKIQQNVDTEAIYFNIPKNNYVRREYKMPNLYSYLELVFFIVDNKNEFIDIFKNNKYSTSKFFNMLDFNFGFTKKLGMLNFWLENEKFEFRSATL</sequence>
<evidence type="ECO:0000313" key="1">
    <source>
        <dbReference type="EMBL" id="NME49523.1"/>
    </source>
</evidence>
<dbReference type="EMBL" id="JABAFV010000005">
    <property type="protein sequence ID" value="NME49523.1"/>
    <property type="molecule type" value="Genomic_DNA"/>
</dbReference>